<evidence type="ECO:0000256" key="1">
    <source>
        <dbReference type="ARBA" id="ARBA00022448"/>
    </source>
</evidence>
<evidence type="ECO:0000313" key="9">
    <source>
        <dbReference type="EMBL" id="MFJ5444825.1"/>
    </source>
</evidence>
<keyword evidence="7" id="KW-0472">Membrane</keyword>
<dbReference type="InterPro" id="IPR014116">
    <property type="entry name" value="Cyt_c_oxidase_cbb3_FixG"/>
</dbReference>
<dbReference type="InterPro" id="IPR013783">
    <property type="entry name" value="Ig-like_fold"/>
</dbReference>
<dbReference type="InterPro" id="IPR051684">
    <property type="entry name" value="Electron_Trans/Redox"/>
</dbReference>
<dbReference type="SUPFAM" id="SSF54862">
    <property type="entry name" value="4Fe-4S ferredoxins"/>
    <property type="match status" value="1"/>
</dbReference>
<dbReference type="NCBIfam" id="TIGR02745">
    <property type="entry name" value="ccoG_rdxA_fixG"/>
    <property type="match status" value="1"/>
</dbReference>
<dbReference type="InterPro" id="IPR009051">
    <property type="entry name" value="Helical_ferredxn"/>
</dbReference>
<evidence type="ECO:0000256" key="6">
    <source>
        <dbReference type="ARBA" id="ARBA00023014"/>
    </source>
</evidence>
<organism evidence="9 10">
    <name type="scientific">Methylobacillus methanolivorans</name>
    <dbReference type="NCBI Taxonomy" id="1848927"/>
    <lineage>
        <taxon>Bacteria</taxon>
        <taxon>Pseudomonadati</taxon>
        <taxon>Pseudomonadota</taxon>
        <taxon>Betaproteobacteria</taxon>
        <taxon>Nitrosomonadales</taxon>
        <taxon>Methylophilaceae</taxon>
        <taxon>Methylobacillus</taxon>
    </lineage>
</organism>
<feature type="domain" description="4Fe-4S ferredoxin-type" evidence="8">
    <location>
        <begin position="259"/>
        <end position="288"/>
    </location>
</feature>
<feature type="transmembrane region" description="Helical" evidence="7">
    <location>
        <begin position="182"/>
        <end position="205"/>
    </location>
</feature>
<evidence type="ECO:0000256" key="5">
    <source>
        <dbReference type="ARBA" id="ARBA00023004"/>
    </source>
</evidence>
<comment type="caution">
    <text evidence="9">The sequence shown here is derived from an EMBL/GenBank/DDBJ whole genome shotgun (WGS) entry which is preliminary data.</text>
</comment>
<keyword evidence="1" id="KW-0813">Transport</keyword>
<dbReference type="InterPro" id="IPR017900">
    <property type="entry name" value="4Fe4S_Fe_S_CS"/>
</dbReference>
<feature type="transmembrane region" description="Helical" evidence="7">
    <location>
        <begin position="146"/>
        <end position="170"/>
    </location>
</feature>
<keyword evidence="6" id="KW-0411">Iron-sulfur</keyword>
<feature type="transmembrane region" description="Helical" evidence="7">
    <location>
        <begin position="34"/>
        <end position="51"/>
    </location>
</feature>
<proteinExistence type="predicted"/>
<gene>
    <name evidence="9" type="primary">ccoG</name>
    <name evidence="9" type="ORF">ACIKP9_01135</name>
</gene>
<evidence type="ECO:0000256" key="7">
    <source>
        <dbReference type="SAM" id="Phobius"/>
    </source>
</evidence>
<evidence type="ECO:0000256" key="4">
    <source>
        <dbReference type="ARBA" id="ARBA00022982"/>
    </source>
</evidence>
<dbReference type="Proteomes" id="UP001617669">
    <property type="component" value="Unassembled WGS sequence"/>
</dbReference>
<dbReference type="PROSITE" id="PS00198">
    <property type="entry name" value="4FE4S_FER_1"/>
    <property type="match status" value="1"/>
</dbReference>
<feature type="transmembrane region" description="Helical" evidence="7">
    <location>
        <begin position="80"/>
        <end position="101"/>
    </location>
</feature>
<accession>A0ABW8GHH4</accession>
<dbReference type="PROSITE" id="PS51379">
    <property type="entry name" value="4FE4S_FER_2"/>
    <property type="match status" value="1"/>
</dbReference>
<keyword evidence="4" id="KW-0249">Electron transport</keyword>
<dbReference type="PANTHER" id="PTHR30176">
    <property type="entry name" value="FERREDOXIN-TYPE PROTEIN NAPH"/>
    <property type="match status" value="1"/>
</dbReference>
<keyword evidence="5" id="KW-0408">Iron</keyword>
<keyword evidence="7" id="KW-0812">Transmembrane</keyword>
<dbReference type="InterPro" id="IPR017896">
    <property type="entry name" value="4Fe4S_Fe-S-bd"/>
</dbReference>
<protein>
    <submittedName>
        <fullName evidence="9">Cytochrome c oxidase accessory protein CcoG</fullName>
    </submittedName>
</protein>
<evidence type="ECO:0000313" key="10">
    <source>
        <dbReference type="Proteomes" id="UP001617669"/>
    </source>
</evidence>
<keyword evidence="10" id="KW-1185">Reference proteome</keyword>
<dbReference type="Gene3D" id="2.60.40.10">
    <property type="entry name" value="Immunoglobulins"/>
    <property type="match status" value="1"/>
</dbReference>
<keyword evidence="3" id="KW-0479">Metal-binding</keyword>
<name>A0ABW8GHH4_9PROT</name>
<dbReference type="InterPro" id="IPR032879">
    <property type="entry name" value="FixG_C"/>
</dbReference>
<dbReference type="PANTHER" id="PTHR30176:SF3">
    <property type="entry name" value="FERREDOXIN-TYPE PROTEIN NAPH"/>
    <property type="match status" value="1"/>
</dbReference>
<feature type="transmembrane region" description="Helical" evidence="7">
    <location>
        <begin position="340"/>
        <end position="357"/>
    </location>
</feature>
<dbReference type="Pfam" id="PF13746">
    <property type="entry name" value="Fer4_18"/>
    <property type="match status" value="1"/>
</dbReference>
<evidence type="ECO:0000256" key="2">
    <source>
        <dbReference type="ARBA" id="ARBA00022485"/>
    </source>
</evidence>
<evidence type="ECO:0000259" key="8">
    <source>
        <dbReference type="PROSITE" id="PS51379"/>
    </source>
</evidence>
<dbReference type="EMBL" id="JBIWXY010000001">
    <property type="protein sequence ID" value="MFJ5444825.1"/>
    <property type="molecule type" value="Genomic_DNA"/>
</dbReference>
<dbReference type="Gene3D" id="1.10.1060.10">
    <property type="entry name" value="Alpha-helical ferredoxin"/>
    <property type="match status" value="1"/>
</dbReference>
<dbReference type="RefSeq" id="WP_400878174.1">
    <property type="nucleotide sequence ID" value="NZ_JBIWXY010000001.1"/>
</dbReference>
<dbReference type="Pfam" id="PF11614">
    <property type="entry name" value="FixG_C"/>
    <property type="match status" value="1"/>
</dbReference>
<keyword evidence="2" id="KW-0004">4Fe-4S</keyword>
<keyword evidence="7" id="KW-1133">Transmembrane helix</keyword>
<reference evidence="9 10" key="1">
    <citation type="submission" date="2024-11" db="EMBL/GenBank/DDBJ databases">
        <authorList>
            <person name="Kaparullina E.N."/>
            <person name="Delegan Y.A."/>
            <person name="Doronina N.V."/>
        </authorList>
    </citation>
    <scope>NUCLEOTIDE SEQUENCE [LARGE SCALE GENOMIC DNA]</scope>
    <source>
        <strain evidence="9 10">7sh_L</strain>
    </source>
</reference>
<evidence type="ECO:0000256" key="3">
    <source>
        <dbReference type="ARBA" id="ARBA00022723"/>
    </source>
</evidence>
<sequence length="469" mass="51845">MQAEATLVRATPARKVIPIVPYSVKGRYRNIKSIILNLAFGVYFLLPWLPWPNQVGQALLFDIGSARFYLFNLVLYPQDLMVLVGIMVIAASLLFVSAAMFGRIFCGFFCFQTLWTDAFRFIEKWIQGEAQARKRLQQAPWSMKKIALIGSTHALWLGLSFATAITFTLYFAEAGTLFRQLFAGEAAIAAYVTISVLTATTYVAAGFAREDICFVACPYGKFQGVMQDPSTITVMYDQARGEGQQGRQAPTAKLKTVETRREQGFGDCIDCNYCVNVCPTGVDIRKGFQIGCISCGLCVDACNNIMDSLKLPHGLIRFDRDEHLQKPEERQQRWSHAKRVGYASLLIASMAFTWHAISTLSPFTAIVQQQRQPLVTQLADGSLRNRYELRISNKSASAETYAIQVHGLPAESFKGSQAITIPAGKSYASNFSVSLPPAMAASTPSFIVSITPQTQADAAENLMANFFAK</sequence>